<reference evidence="1 2" key="1">
    <citation type="journal article" date="2012" name="PLoS Pathog.">
        <title>The genome of the obligate intracellular parasite Trachipleistophora hominis: new insights into microsporidian genome dynamics and reductive evolution.</title>
        <authorList>
            <person name="Heinz E."/>
            <person name="Williams T.A."/>
            <person name="Nakjang S."/>
            <person name="Noel C.J."/>
            <person name="Swan D.C."/>
            <person name="Goldberg A.V."/>
            <person name="Harris S.R."/>
            <person name="Weinmaier T."/>
            <person name="Markert S."/>
            <person name="Becher D."/>
            <person name="Bernhardt J."/>
            <person name="Dagan T."/>
            <person name="Hacker C."/>
            <person name="Lucocq J.M."/>
            <person name="Schweder T."/>
            <person name="Rattei T."/>
            <person name="Hall N."/>
            <person name="Hirt R.P."/>
            <person name="Embley T.M."/>
        </authorList>
    </citation>
    <scope>NUCLEOTIDE SEQUENCE [LARGE SCALE GENOMIC DNA]</scope>
</reference>
<proteinExistence type="predicted"/>
<dbReference type="AlphaFoldDB" id="L7JRJ8"/>
<organism evidence="1 2">
    <name type="scientific">Trachipleistophora hominis</name>
    <name type="common">Microsporidian parasite</name>
    <dbReference type="NCBI Taxonomy" id="72359"/>
    <lineage>
        <taxon>Eukaryota</taxon>
        <taxon>Fungi</taxon>
        <taxon>Fungi incertae sedis</taxon>
        <taxon>Microsporidia</taxon>
        <taxon>Pleistophoridae</taxon>
        <taxon>Trachipleistophora</taxon>
    </lineage>
</organism>
<keyword evidence="2" id="KW-1185">Reference proteome</keyword>
<dbReference type="VEuPathDB" id="MicrosporidiaDB:THOM_2994"/>
<evidence type="ECO:0000313" key="2">
    <source>
        <dbReference type="Proteomes" id="UP000011185"/>
    </source>
</evidence>
<evidence type="ECO:0000313" key="1">
    <source>
        <dbReference type="EMBL" id="ELQ74098.1"/>
    </source>
</evidence>
<dbReference type="OrthoDB" id="2187049at2759"/>
<gene>
    <name evidence="1" type="ORF">THOM_2994</name>
</gene>
<protein>
    <submittedName>
        <fullName evidence="1">Uncharacterized protein</fullName>
    </submittedName>
</protein>
<accession>L7JRJ8</accession>
<dbReference type="HOGENOM" id="CLU_1210587_0_0_1"/>
<dbReference type="Proteomes" id="UP000011185">
    <property type="component" value="Unassembled WGS sequence"/>
</dbReference>
<dbReference type="EMBL" id="JH994077">
    <property type="protein sequence ID" value="ELQ74098.1"/>
    <property type="molecule type" value="Genomic_DNA"/>
</dbReference>
<name>L7JRJ8_TRAHO</name>
<dbReference type="OMA" id="NITHLGM"/>
<dbReference type="InParanoid" id="L7JRJ8"/>
<sequence>MFLFISVILARCSHKEAYRLPIYTYLDQGSVMAIARESGVYPWMSEKEMVADFLNQTFQEVNSALIQYGVHLQLSLKDNIHHTNFSLPCGSISPISTFMKSKNIDRRKSSDSEHIRLFIVYCDNFLGHLGLNEGIYTEYNGCRIDGGIMYVNNDILKVKIKDVLFKIVTRSNITHLGMDFERNLCQLVNECISGAIKPIGSRESLENVSFGSANSDDEIDLHVFKYDITAQQL</sequence>